<sequence length="774" mass="85989">MKIKQAHIVGFGQWRDQTFDFVTQLQIIQGLNESGKTTLHQFLLGMLFGFPQAKGRRINTYEPLEQGPYGGTITFDVAGTDYELTRLGRTQTTVTLRTVATGQQFADAEQTLAELLGPVDRDLYLAVFSFDQEALAQIFALRPDEFAEHLRTLATPGSEQWLALANRWDKEAANEFGATKTAHRPINEALTALANQRADLQATIANRPSVNKLESAYEAARQQVATLTERQSRLTADASEQAARQQLVPVYQRWQQLQQQLAHADDPLDTALADEADRLEAQLRVMPDVPTTTTVTQEQLNQTRAALDEFATLQQQQRQAAAQQAQFQDERDSLLQTQHWQAVPAELTPFQVKALQTSTGTAVAAQYRRAGIGALAFGVILLIGLAIAGQLLAGIILFILLAGVGHVLYRVMPKRVAPDVTLPAGYEGMTNEQIITAQPDVQRLHGLIARIQELMTMQQTVMPDMQRAEERLNWLGYHLTESEYRQRLADEQAQMTTAGQQAVTRAQYQQRLLEIYQALDVAGAAALQARRQEQQVILAKQREADLLREQLGDADLTVLAAASESVDDVAPSALAMRLQTELADAQQQLARLDVQRQRLATDTTIEAQQQALANQEAAVITDLQAYFTNRLASAWVNRVFNLAIGDRLPQLLSSASALLARLTQGNYTQISQTKTLIKVTRQDGVMFTVTQLSKGTAEQVYVAMRLAFVKLVAPTLALPIMIDDAFVDFDTPRQETMLQVLAEMAADEQQILYFTARRITGHHILDLNELKGDK</sequence>
<dbReference type="Gene3D" id="3.40.50.300">
    <property type="entry name" value="P-loop containing nucleotide triphosphate hydrolases"/>
    <property type="match status" value="2"/>
</dbReference>
<reference evidence="4" key="1">
    <citation type="journal article" date="2015" name="Microbiology (Mosc.)">
        <title>Genomics of the Weissella cibaria species with an examination of its metabolic traits.</title>
        <authorList>
            <person name="Lynch K.M."/>
            <person name="Lucid A."/>
            <person name="Arendt E.K."/>
            <person name="Sleator R.D."/>
            <person name="Lucey B."/>
            <person name="Coffey A."/>
        </authorList>
    </citation>
    <scope>NUCLEOTIDE SEQUENCE [LARGE SCALE GENOMIC DNA]</scope>
    <source>
        <strain evidence="4">AB3b</strain>
    </source>
</reference>
<dbReference type="SUPFAM" id="SSF52540">
    <property type="entry name" value="P-loop containing nucleoside triphosphate hydrolases"/>
    <property type="match status" value="1"/>
</dbReference>
<keyword evidence="2" id="KW-0472">Membrane</keyword>
<evidence type="ECO:0000256" key="2">
    <source>
        <dbReference type="SAM" id="Phobius"/>
    </source>
</evidence>
<feature type="transmembrane region" description="Helical" evidence="2">
    <location>
        <begin position="375"/>
        <end position="408"/>
    </location>
</feature>
<evidence type="ECO:0000256" key="1">
    <source>
        <dbReference type="SAM" id="Coils"/>
    </source>
</evidence>
<accession>A0A0D1KJZ5</accession>
<gene>
    <name evidence="4" type="ORF">ab3b_00841</name>
</gene>
<proteinExistence type="predicted"/>
<keyword evidence="2" id="KW-0812">Transmembrane</keyword>
<dbReference type="AlphaFoldDB" id="A0A0D1KJZ5"/>
<dbReference type="PANTHER" id="PTHR41259">
    <property type="entry name" value="DOUBLE-STRAND BREAK REPAIR RAD50 ATPASE, PUTATIVE-RELATED"/>
    <property type="match status" value="1"/>
</dbReference>
<feature type="coiled-coil region" evidence="1">
    <location>
        <begin position="210"/>
        <end position="237"/>
    </location>
</feature>
<evidence type="ECO:0000313" key="5">
    <source>
        <dbReference type="Proteomes" id="UP000032289"/>
    </source>
</evidence>
<protein>
    <recommendedName>
        <fullName evidence="3">YhaN AAA domain-containing protein</fullName>
    </recommendedName>
</protein>
<name>A0A0D1KJZ5_9LACO</name>
<comment type="caution">
    <text evidence="4">The sequence shown here is derived from an EMBL/GenBank/DDBJ whole genome shotgun (WGS) entry which is preliminary data.</text>
</comment>
<dbReference type="EMBL" id="JWHT01000018">
    <property type="protein sequence ID" value="KIU25004.1"/>
    <property type="molecule type" value="Genomic_DNA"/>
</dbReference>
<dbReference type="RefSeq" id="WP_043940971.1">
    <property type="nucleotide sequence ID" value="NZ_JWHT01000018.1"/>
</dbReference>
<dbReference type="InterPro" id="IPR027417">
    <property type="entry name" value="P-loop_NTPase"/>
</dbReference>
<keyword evidence="2" id="KW-1133">Transmembrane helix</keyword>
<organism evidence="4 5">
    <name type="scientific">Weissella cibaria</name>
    <dbReference type="NCBI Taxonomy" id="137591"/>
    <lineage>
        <taxon>Bacteria</taxon>
        <taxon>Bacillati</taxon>
        <taxon>Bacillota</taxon>
        <taxon>Bacilli</taxon>
        <taxon>Lactobacillales</taxon>
        <taxon>Lactobacillaceae</taxon>
        <taxon>Weissella</taxon>
    </lineage>
</organism>
<evidence type="ECO:0000259" key="3">
    <source>
        <dbReference type="Pfam" id="PF13514"/>
    </source>
</evidence>
<evidence type="ECO:0000313" key="4">
    <source>
        <dbReference type="EMBL" id="KIU25004.1"/>
    </source>
</evidence>
<feature type="coiled-coil region" evidence="1">
    <location>
        <begin position="575"/>
        <end position="602"/>
    </location>
</feature>
<feature type="domain" description="YhaN AAA" evidence="3">
    <location>
        <begin position="1"/>
        <end position="203"/>
    </location>
</feature>
<keyword evidence="1" id="KW-0175">Coiled coil</keyword>
<dbReference type="PATRIC" id="fig|137591.24.peg.822"/>
<dbReference type="InterPro" id="IPR038734">
    <property type="entry name" value="YhaN_AAA"/>
</dbReference>
<dbReference type="Pfam" id="PF13514">
    <property type="entry name" value="AAA_27"/>
    <property type="match status" value="1"/>
</dbReference>
<dbReference type="Proteomes" id="UP000032289">
    <property type="component" value="Unassembled WGS sequence"/>
</dbReference>
<dbReference type="PANTHER" id="PTHR41259:SF1">
    <property type="entry name" value="DOUBLE-STRAND BREAK REPAIR RAD50 ATPASE, PUTATIVE-RELATED"/>
    <property type="match status" value="1"/>
</dbReference>